<dbReference type="SUPFAM" id="SSF158472">
    <property type="entry name" value="HAMP domain-like"/>
    <property type="match status" value="1"/>
</dbReference>
<dbReference type="InterPro" id="IPR003661">
    <property type="entry name" value="HisK_dim/P_dom"/>
</dbReference>
<dbReference type="Pfam" id="PF02518">
    <property type="entry name" value="HATPase_c"/>
    <property type="match status" value="1"/>
</dbReference>
<keyword evidence="9" id="KW-0902">Two-component regulatory system</keyword>
<dbReference type="EMBL" id="JAQQKV010000003">
    <property type="protein sequence ID" value="MDC7677270.1"/>
    <property type="molecule type" value="Genomic_DNA"/>
</dbReference>
<evidence type="ECO:0000313" key="15">
    <source>
        <dbReference type="Proteomes" id="UP001218579"/>
    </source>
</evidence>
<evidence type="ECO:0000256" key="5">
    <source>
        <dbReference type="ARBA" id="ARBA00022679"/>
    </source>
</evidence>
<dbReference type="PRINTS" id="PR00344">
    <property type="entry name" value="BCTRLSENSOR"/>
</dbReference>
<dbReference type="RefSeq" id="WP_272745594.1">
    <property type="nucleotide sequence ID" value="NZ_JAQQKV010000003.1"/>
</dbReference>
<dbReference type="Gene3D" id="1.10.287.130">
    <property type="match status" value="1"/>
</dbReference>
<dbReference type="InterPro" id="IPR050428">
    <property type="entry name" value="TCS_sensor_his_kinase"/>
</dbReference>
<dbReference type="InterPro" id="IPR036097">
    <property type="entry name" value="HisK_dim/P_sf"/>
</dbReference>
<dbReference type="Gene3D" id="3.30.565.10">
    <property type="entry name" value="Histidine kinase-like ATPase, C-terminal domain"/>
    <property type="match status" value="1"/>
</dbReference>
<dbReference type="SUPFAM" id="SSF55874">
    <property type="entry name" value="ATPase domain of HSP90 chaperone/DNA topoisomerase II/histidine kinase"/>
    <property type="match status" value="1"/>
</dbReference>
<dbReference type="PROSITE" id="PS50885">
    <property type="entry name" value="HAMP"/>
    <property type="match status" value="1"/>
</dbReference>
<evidence type="ECO:0000313" key="14">
    <source>
        <dbReference type="EMBL" id="MDC7677270.1"/>
    </source>
</evidence>
<evidence type="ECO:0000259" key="12">
    <source>
        <dbReference type="PROSITE" id="PS50109"/>
    </source>
</evidence>
<dbReference type="Gene3D" id="6.10.340.10">
    <property type="match status" value="1"/>
</dbReference>
<dbReference type="EC" id="2.7.13.3" evidence="3"/>
<dbReference type="InterPro" id="IPR005467">
    <property type="entry name" value="His_kinase_dom"/>
</dbReference>
<dbReference type="SMART" id="SM00304">
    <property type="entry name" value="HAMP"/>
    <property type="match status" value="1"/>
</dbReference>
<gene>
    <name evidence="14" type="ORF">PQU98_14085</name>
</gene>
<dbReference type="SMART" id="SM00388">
    <property type="entry name" value="HisKA"/>
    <property type="match status" value="1"/>
</dbReference>
<dbReference type="PANTHER" id="PTHR45436">
    <property type="entry name" value="SENSOR HISTIDINE KINASE YKOH"/>
    <property type="match status" value="1"/>
</dbReference>
<dbReference type="Pfam" id="PF00672">
    <property type="entry name" value="HAMP"/>
    <property type="match status" value="1"/>
</dbReference>
<keyword evidence="7 14" id="KW-0418">Kinase</keyword>
<feature type="transmembrane region" description="Helical" evidence="11">
    <location>
        <begin position="208"/>
        <end position="230"/>
    </location>
</feature>
<evidence type="ECO:0000256" key="2">
    <source>
        <dbReference type="ARBA" id="ARBA00004370"/>
    </source>
</evidence>
<dbReference type="CDD" id="cd00075">
    <property type="entry name" value="HATPase"/>
    <property type="match status" value="1"/>
</dbReference>
<proteinExistence type="predicted"/>
<evidence type="ECO:0000256" key="4">
    <source>
        <dbReference type="ARBA" id="ARBA00022553"/>
    </source>
</evidence>
<dbReference type="InterPro" id="IPR003594">
    <property type="entry name" value="HATPase_dom"/>
</dbReference>
<dbReference type="GO" id="GO:0016301">
    <property type="term" value="F:kinase activity"/>
    <property type="evidence" value="ECO:0007669"/>
    <property type="project" value="UniProtKB-KW"/>
</dbReference>
<feature type="transmembrane region" description="Helical" evidence="11">
    <location>
        <begin position="12"/>
        <end position="28"/>
    </location>
</feature>
<reference evidence="14 15" key="1">
    <citation type="submission" date="2023-01" db="EMBL/GenBank/DDBJ databases">
        <title>Novel species of the genus Asticcacaulis isolated from rivers.</title>
        <authorList>
            <person name="Lu H."/>
        </authorList>
    </citation>
    <scope>NUCLEOTIDE SEQUENCE [LARGE SCALE GENOMIC DNA]</scope>
    <source>
        <strain evidence="14 15">LKC15W</strain>
    </source>
</reference>
<dbReference type="SMART" id="SM00387">
    <property type="entry name" value="HATPase_c"/>
    <property type="match status" value="1"/>
</dbReference>
<organism evidence="14 15">
    <name type="scientific">Asticcacaulis machinosus</name>
    <dbReference type="NCBI Taxonomy" id="2984211"/>
    <lineage>
        <taxon>Bacteria</taxon>
        <taxon>Pseudomonadati</taxon>
        <taxon>Pseudomonadota</taxon>
        <taxon>Alphaproteobacteria</taxon>
        <taxon>Caulobacterales</taxon>
        <taxon>Caulobacteraceae</taxon>
        <taxon>Asticcacaulis</taxon>
    </lineage>
</organism>
<dbReference type="CDD" id="cd00082">
    <property type="entry name" value="HisKA"/>
    <property type="match status" value="1"/>
</dbReference>
<evidence type="ECO:0000256" key="9">
    <source>
        <dbReference type="ARBA" id="ARBA00023012"/>
    </source>
</evidence>
<keyword evidence="8 11" id="KW-1133">Transmembrane helix</keyword>
<dbReference type="InterPro" id="IPR004358">
    <property type="entry name" value="Sig_transdc_His_kin-like_C"/>
</dbReference>
<evidence type="ECO:0000256" key="8">
    <source>
        <dbReference type="ARBA" id="ARBA00022989"/>
    </source>
</evidence>
<protein>
    <recommendedName>
        <fullName evidence="3">histidine kinase</fullName>
        <ecNumber evidence="3">2.7.13.3</ecNumber>
    </recommendedName>
</protein>
<evidence type="ECO:0000256" key="6">
    <source>
        <dbReference type="ARBA" id="ARBA00022692"/>
    </source>
</evidence>
<comment type="caution">
    <text evidence="14">The sequence shown here is derived from an EMBL/GenBank/DDBJ whole genome shotgun (WGS) entry which is preliminary data.</text>
</comment>
<evidence type="ECO:0000256" key="10">
    <source>
        <dbReference type="ARBA" id="ARBA00023136"/>
    </source>
</evidence>
<dbReference type="PANTHER" id="PTHR45436:SF8">
    <property type="entry name" value="HISTIDINE KINASE"/>
    <property type="match status" value="1"/>
</dbReference>
<dbReference type="InterPro" id="IPR036890">
    <property type="entry name" value="HATPase_C_sf"/>
</dbReference>
<dbReference type="InterPro" id="IPR003660">
    <property type="entry name" value="HAMP_dom"/>
</dbReference>
<keyword evidence="15" id="KW-1185">Reference proteome</keyword>
<keyword evidence="5" id="KW-0808">Transferase</keyword>
<evidence type="ECO:0000256" key="3">
    <source>
        <dbReference type="ARBA" id="ARBA00012438"/>
    </source>
</evidence>
<name>A0ABT5HLY9_9CAUL</name>
<dbReference type="SUPFAM" id="SSF47384">
    <property type="entry name" value="Homodimeric domain of signal transducing histidine kinase"/>
    <property type="match status" value="1"/>
</dbReference>
<sequence>MSKPPTPKKNFNPLNALGAFLAWAGGLFRPTYFRQTPFRLTLVFITVYSFVAVLIFAYVYVATSAENRAVTDAQVSARLDGLQQLYRERGEAEVKARLRQDDITEWFFIKGIYNSNGEMVAQNKRASLEMSTEVLSRIRAQVDTPQIEGRMLGEAPGRSDFVINFRSYNNDGSMRKYRYRGQGLRIDPDRYLFVAMDMSWTDEGFDKGFTALWGGAILVVFMGLFAGMIINQEVSRSVQGLMSVLRSAEQGDLKVRVPLRHSGDEFDALATQVNQVLDRVEKNVGSLKYAGDAIAHDLRTPLSRLRSNLELSLYDVEKDPSKAEDALSRALTETDQLLRTFQTVFAISRLQAAGQAPDPKLFDATALAADMAELYELSAADKGLEFEAEIEPNVWVMGNRDFLAQSLANLLDNAIKYTAVGGITFRLRKTSRGEIEFSITDTGMGVPEADRARIVERFVRLEQSRSLPGVGLGLSMVAAVAEAHKGRLVIDEGPGRFNDQGPGLRTALVLPPTQG</sequence>
<accession>A0ABT5HLY9</accession>
<dbReference type="CDD" id="cd06225">
    <property type="entry name" value="HAMP"/>
    <property type="match status" value="1"/>
</dbReference>
<keyword evidence="4" id="KW-0597">Phosphoprotein</keyword>
<evidence type="ECO:0000256" key="1">
    <source>
        <dbReference type="ARBA" id="ARBA00000085"/>
    </source>
</evidence>
<feature type="domain" description="HAMP" evidence="13">
    <location>
        <begin position="232"/>
        <end position="285"/>
    </location>
</feature>
<comment type="subcellular location">
    <subcellularLocation>
        <location evidence="2">Membrane</location>
    </subcellularLocation>
</comment>
<feature type="transmembrane region" description="Helical" evidence="11">
    <location>
        <begin position="40"/>
        <end position="61"/>
    </location>
</feature>
<keyword evidence="10 11" id="KW-0472">Membrane</keyword>
<dbReference type="Pfam" id="PF00512">
    <property type="entry name" value="HisKA"/>
    <property type="match status" value="1"/>
</dbReference>
<dbReference type="PROSITE" id="PS50109">
    <property type="entry name" value="HIS_KIN"/>
    <property type="match status" value="1"/>
</dbReference>
<evidence type="ECO:0000259" key="13">
    <source>
        <dbReference type="PROSITE" id="PS50885"/>
    </source>
</evidence>
<keyword evidence="6 11" id="KW-0812">Transmembrane</keyword>
<evidence type="ECO:0000256" key="7">
    <source>
        <dbReference type="ARBA" id="ARBA00022777"/>
    </source>
</evidence>
<evidence type="ECO:0000256" key="11">
    <source>
        <dbReference type="SAM" id="Phobius"/>
    </source>
</evidence>
<dbReference type="Proteomes" id="UP001218579">
    <property type="component" value="Unassembled WGS sequence"/>
</dbReference>
<feature type="domain" description="Histidine kinase" evidence="12">
    <location>
        <begin position="293"/>
        <end position="514"/>
    </location>
</feature>
<comment type="catalytic activity">
    <reaction evidence="1">
        <text>ATP + protein L-histidine = ADP + protein N-phospho-L-histidine.</text>
        <dbReference type="EC" id="2.7.13.3"/>
    </reaction>
</comment>